<name>A0A933GLF7_UNCTE</name>
<dbReference type="InterPro" id="IPR021471">
    <property type="entry name" value="DUF3124"/>
</dbReference>
<evidence type="ECO:0000313" key="1">
    <source>
        <dbReference type="EMBL" id="MBI4594939.1"/>
    </source>
</evidence>
<protein>
    <submittedName>
        <fullName evidence="1">DUF3124 domain-containing protein</fullName>
    </submittedName>
</protein>
<dbReference type="EMBL" id="JACQWF010000047">
    <property type="protein sequence ID" value="MBI4594939.1"/>
    <property type="molecule type" value="Genomic_DNA"/>
</dbReference>
<comment type="caution">
    <text evidence="1">The sequence shown here is derived from an EMBL/GenBank/DDBJ whole genome shotgun (WGS) entry which is preliminary data.</text>
</comment>
<dbReference type="Pfam" id="PF11322">
    <property type="entry name" value="DUF3124"/>
    <property type="match status" value="1"/>
</dbReference>
<evidence type="ECO:0000313" key="2">
    <source>
        <dbReference type="Proteomes" id="UP000772181"/>
    </source>
</evidence>
<proteinExistence type="predicted"/>
<dbReference type="Proteomes" id="UP000772181">
    <property type="component" value="Unassembled WGS sequence"/>
</dbReference>
<dbReference type="AlphaFoldDB" id="A0A933GLF7"/>
<organism evidence="1 2">
    <name type="scientific">Tectimicrobiota bacterium</name>
    <dbReference type="NCBI Taxonomy" id="2528274"/>
    <lineage>
        <taxon>Bacteria</taxon>
        <taxon>Pseudomonadati</taxon>
        <taxon>Nitrospinota/Tectimicrobiota group</taxon>
        <taxon>Candidatus Tectimicrobiota</taxon>
    </lineage>
</organism>
<reference evidence="1" key="1">
    <citation type="submission" date="2020-07" db="EMBL/GenBank/DDBJ databases">
        <title>Huge and variable diversity of episymbiotic CPR bacteria and DPANN archaea in groundwater ecosystems.</title>
        <authorList>
            <person name="He C.Y."/>
            <person name="Keren R."/>
            <person name="Whittaker M."/>
            <person name="Farag I.F."/>
            <person name="Doudna J."/>
            <person name="Cate J.H.D."/>
            <person name="Banfield J.F."/>
        </authorList>
    </citation>
    <scope>NUCLEOTIDE SEQUENCE</scope>
    <source>
        <strain evidence="1">NC_groundwater_1482_Ag_S-0.65um_47_24</strain>
    </source>
</reference>
<gene>
    <name evidence="1" type="ORF">HY730_01000</name>
</gene>
<sequence>MSFKNLLISFLSGLIVFFALLPETFAAAKLTRGQTVYVPAYSHVLFGDKANSFNLAVTLIVRSTDLKNPITITEINYFDSEGKLVKKFSGEPVKLNPLASTTIFVPEKDVSGGIGANFIVKWKSENKVNAPVIEALMIGTMSGQGISFVSPGIEIDEGSHP</sequence>
<accession>A0A933GLF7</accession>